<keyword evidence="1" id="KW-0472">Membrane</keyword>
<organism evidence="2 3">
    <name type="scientific">Corchorus capsularis</name>
    <name type="common">Jute</name>
    <dbReference type="NCBI Taxonomy" id="210143"/>
    <lineage>
        <taxon>Eukaryota</taxon>
        <taxon>Viridiplantae</taxon>
        <taxon>Streptophyta</taxon>
        <taxon>Embryophyta</taxon>
        <taxon>Tracheophyta</taxon>
        <taxon>Spermatophyta</taxon>
        <taxon>Magnoliopsida</taxon>
        <taxon>eudicotyledons</taxon>
        <taxon>Gunneridae</taxon>
        <taxon>Pentapetalae</taxon>
        <taxon>rosids</taxon>
        <taxon>malvids</taxon>
        <taxon>Malvales</taxon>
        <taxon>Malvaceae</taxon>
        <taxon>Grewioideae</taxon>
        <taxon>Apeibeae</taxon>
        <taxon>Corchorus</taxon>
    </lineage>
</organism>
<keyword evidence="3" id="KW-1185">Reference proteome</keyword>
<dbReference type="EMBL" id="AWWV01007113">
    <property type="protein sequence ID" value="OMO98282.1"/>
    <property type="molecule type" value="Genomic_DNA"/>
</dbReference>
<accession>A0A1R3JTP8</accession>
<evidence type="ECO:0000313" key="2">
    <source>
        <dbReference type="EMBL" id="OMO98282.1"/>
    </source>
</evidence>
<proteinExistence type="predicted"/>
<reference evidence="2 3" key="1">
    <citation type="submission" date="2013-09" db="EMBL/GenBank/DDBJ databases">
        <title>Corchorus capsularis genome sequencing.</title>
        <authorList>
            <person name="Alam M."/>
            <person name="Haque M.S."/>
            <person name="Islam M.S."/>
            <person name="Emdad E.M."/>
            <person name="Islam M.M."/>
            <person name="Ahmed B."/>
            <person name="Halim A."/>
            <person name="Hossen Q.M.M."/>
            <person name="Hossain M.Z."/>
            <person name="Ahmed R."/>
            <person name="Khan M.M."/>
            <person name="Islam R."/>
            <person name="Rashid M.M."/>
            <person name="Khan S.A."/>
            <person name="Rahman M.S."/>
            <person name="Alam M."/>
        </authorList>
    </citation>
    <scope>NUCLEOTIDE SEQUENCE [LARGE SCALE GENOMIC DNA]</scope>
    <source>
        <strain evidence="3">cv. CVL-1</strain>
        <tissue evidence="2">Whole seedling</tissue>
    </source>
</reference>
<keyword evidence="1" id="KW-1133">Transmembrane helix</keyword>
<comment type="caution">
    <text evidence="2">The sequence shown here is derived from an EMBL/GenBank/DDBJ whole genome shotgun (WGS) entry which is preliminary data.</text>
</comment>
<keyword evidence="1" id="KW-0812">Transmembrane</keyword>
<name>A0A1R3JTP8_COCAP</name>
<feature type="non-terminal residue" evidence="2">
    <location>
        <position position="1"/>
    </location>
</feature>
<evidence type="ECO:0000256" key="1">
    <source>
        <dbReference type="SAM" id="Phobius"/>
    </source>
</evidence>
<feature type="transmembrane region" description="Helical" evidence="1">
    <location>
        <begin position="18"/>
        <end position="36"/>
    </location>
</feature>
<dbReference type="Proteomes" id="UP000188268">
    <property type="component" value="Unassembled WGS sequence"/>
</dbReference>
<dbReference type="Gramene" id="OMO98282">
    <property type="protein sequence ID" value="OMO98282"/>
    <property type="gene ID" value="CCACVL1_04261"/>
</dbReference>
<dbReference type="AlphaFoldDB" id="A0A1R3JTP8"/>
<gene>
    <name evidence="2" type="ORF">CCACVL1_04261</name>
</gene>
<sequence length="38" mass="4177">IVKAVTLAHPEFQAFSSIRFPAAILSVCHSLLFCLCSR</sequence>
<evidence type="ECO:0000313" key="3">
    <source>
        <dbReference type="Proteomes" id="UP000188268"/>
    </source>
</evidence>
<protein>
    <submittedName>
        <fullName evidence="2">Uncharacterized protein</fullName>
    </submittedName>
</protein>